<gene>
    <name evidence="2" type="ORF">L345_12419</name>
</gene>
<dbReference type="AlphaFoldDB" id="V8NJV9"/>
<dbReference type="EMBL" id="AZIM01003625">
    <property type="protein sequence ID" value="ETE61827.1"/>
    <property type="molecule type" value="Genomic_DNA"/>
</dbReference>
<dbReference type="Proteomes" id="UP000018936">
    <property type="component" value="Unassembled WGS sequence"/>
</dbReference>
<keyword evidence="3" id="KW-1185">Reference proteome</keyword>
<accession>V8NJV9</accession>
<dbReference type="PANTHER" id="PTHR13239:SF6">
    <property type="entry name" value="STRIATIN-INTERACTING PROTEIN 2"/>
    <property type="match status" value="1"/>
</dbReference>
<name>V8NJV9_OPHHA</name>
<evidence type="ECO:0000313" key="3">
    <source>
        <dbReference type="Proteomes" id="UP000018936"/>
    </source>
</evidence>
<proteinExistence type="predicted"/>
<dbReference type="OrthoDB" id="18234at2759"/>
<sequence>MKQDSLDIYNERDPFKNEEAVGDEEEPDDLESGLEGELDLLERGTVVQAEPVPCPAVEKVSFPKGLPWAPKVSVSALDYPASTIQELPELSAERDGRQQSVLLEKSLLLHQPSEGAQQADQVEAFEDNDIDARPWDFQAEECSLRAHIESFNSRRYDKIRDAEFSPVDNCLQSVLGQQLELPEDFRYSYELWLEREVFSQPIHWEELLCYQ</sequence>
<dbReference type="InterPro" id="IPR040185">
    <property type="entry name" value="Far11/STRP"/>
</dbReference>
<comment type="caution">
    <text evidence="2">The sequence shown here is derived from an EMBL/GenBank/DDBJ whole genome shotgun (WGS) entry which is preliminary data.</text>
</comment>
<feature type="compositionally biased region" description="Basic and acidic residues" evidence="1">
    <location>
        <begin position="1"/>
        <end position="19"/>
    </location>
</feature>
<evidence type="ECO:0000313" key="2">
    <source>
        <dbReference type="EMBL" id="ETE61827.1"/>
    </source>
</evidence>
<reference evidence="2 3" key="1">
    <citation type="journal article" date="2013" name="Proc. Natl. Acad. Sci. U.S.A.">
        <title>The king cobra genome reveals dynamic gene evolution and adaptation in the snake venom system.</title>
        <authorList>
            <person name="Vonk F.J."/>
            <person name="Casewell N.R."/>
            <person name="Henkel C.V."/>
            <person name="Heimberg A.M."/>
            <person name="Jansen H.J."/>
            <person name="McCleary R.J."/>
            <person name="Kerkkamp H.M."/>
            <person name="Vos R.A."/>
            <person name="Guerreiro I."/>
            <person name="Calvete J.J."/>
            <person name="Wuster W."/>
            <person name="Woods A.E."/>
            <person name="Logan J.M."/>
            <person name="Harrison R.A."/>
            <person name="Castoe T.A."/>
            <person name="de Koning A.P."/>
            <person name="Pollock D.D."/>
            <person name="Yandell M."/>
            <person name="Calderon D."/>
            <person name="Renjifo C."/>
            <person name="Currier R.B."/>
            <person name="Salgado D."/>
            <person name="Pla D."/>
            <person name="Sanz L."/>
            <person name="Hyder A.S."/>
            <person name="Ribeiro J.M."/>
            <person name="Arntzen J.W."/>
            <person name="van den Thillart G.E."/>
            <person name="Boetzer M."/>
            <person name="Pirovano W."/>
            <person name="Dirks R.P."/>
            <person name="Spaink H.P."/>
            <person name="Duboule D."/>
            <person name="McGlinn E."/>
            <person name="Kini R.M."/>
            <person name="Richardson M.K."/>
        </authorList>
    </citation>
    <scope>NUCLEOTIDE SEQUENCE</scope>
    <source>
        <tissue evidence="2">Blood</tissue>
    </source>
</reference>
<dbReference type="GO" id="GO:0005829">
    <property type="term" value="C:cytosol"/>
    <property type="evidence" value="ECO:0007669"/>
    <property type="project" value="TreeGrafter"/>
</dbReference>
<organism evidence="2 3">
    <name type="scientific">Ophiophagus hannah</name>
    <name type="common">King cobra</name>
    <name type="synonym">Naja hannah</name>
    <dbReference type="NCBI Taxonomy" id="8665"/>
    <lineage>
        <taxon>Eukaryota</taxon>
        <taxon>Metazoa</taxon>
        <taxon>Chordata</taxon>
        <taxon>Craniata</taxon>
        <taxon>Vertebrata</taxon>
        <taxon>Euteleostomi</taxon>
        <taxon>Lepidosauria</taxon>
        <taxon>Squamata</taxon>
        <taxon>Bifurcata</taxon>
        <taxon>Unidentata</taxon>
        <taxon>Episquamata</taxon>
        <taxon>Toxicofera</taxon>
        <taxon>Serpentes</taxon>
        <taxon>Colubroidea</taxon>
        <taxon>Elapidae</taxon>
        <taxon>Elapinae</taxon>
        <taxon>Ophiophagus</taxon>
    </lineage>
</organism>
<dbReference type="GO" id="GO:0007010">
    <property type="term" value="P:cytoskeleton organization"/>
    <property type="evidence" value="ECO:0007669"/>
    <property type="project" value="TreeGrafter"/>
</dbReference>
<evidence type="ECO:0000256" key="1">
    <source>
        <dbReference type="SAM" id="MobiDB-lite"/>
    </source>
</evidence>
<dbReference type="PANTHER" id="PTHR13239">
    <property type="entry name" value="PROTEIN REQUIRED FOR HYPHAL ANASTOMOSIS HAM-2"/>
    <property type="match status" value="1"/>
</dbReference>
<feature type="compositionally biased region" description="Acidic residues" evidence="1">
    <location>
        <begin position="20"/>
        <end position="32"/>
    </location>
</feature>
<protein>
    <submittedName>
        <fullName evidence="2">Uncharacterized protein</fullName>
    </submittedName>
</protein>
<feature type="region of interest" description="Disordered" evidence="1">
    <location>
        <begin position="1"/>
        <end position="32"/>
    </location>
</feature>
<feature type="non-terminal residue" evidence="2">
    <location>
        <position position="1"/>
    </location>
</feature>